<evidence type="ECO:0000313" key="1">
    <source>
        <dbReference type="EMBL" id="AFS52667.1"/>
    </source>
</evidence>
<dbReference type="HOGENOM" id="CLU_3329568_0_0_0"/>
<sequence>MPAYVPPVHVMDCRVFLRRSDLFGPVFREENFGRDARD</sequence>
<dbReference type="EMBL" id="CP002919">
    <property type="protein sequence ID" value="AFS52667.1"/>
    <property type="molecule type" value="Genomic_DNA"/>
</dbReference>
<name>J9ZAB1_LEPFM</name>
<dbReference type="PATRIC" id="fig|1048260.3.peg.463"/>
<dbReference type="AlphaFoldDB" id="J9ZAB1"/>
<evidence type="ECO:0000313" key="2">
    <source>
        <dbReference type="Proteomes" id="UP000006177"/>
    </source>
</evidence>
<reference evidence="1 2" key="1">
    <citation type="journal article" date="2011" name="J. Microbiol.">
        <title>Complete genome of Leptospirillum ferriphilum ML-04 provides insight into its physiology and environmental adaptation.</title>
        <authorList>
            <person name="Mi S."/>
            <person name="Song J."/>
            <person name="Lin J."/>
            <person name="Che Y."/>
            <person name="Zheng H."/>
            <person name="Lin J."/>
        </authorList>
    </citation>
    <scope>NUCLEOTIDE SEQUENCE [LARGE SCALE GENOMIC DNA]</scope>
    <source>
        <strain evidence="1 2">ML-04</strain>
    </source>
</reference>
<dbReference type="KEGG" id="lfi:LFML04_0427"/>
<accession>J9ZAB1</accession>
<protein>
    <submittedName>
        <fullName evidence="1">Uncharacterized protein</fullName>
    </submittedName>
</protein>
<gene>
    <name evidence="1" type="ordered locus">LFML04_0427</name>
</gene>
<organism evidence="1 2">
    <name type="scientific">Leptospirillum ferriphilum (strain ML-04)</name>
    <dbReference type="NCBI Taxonomy" id="1048260"/>
    <lineage>
        <taxon>Bacteria</taxon>
        <taxon>Pseudomonadati</taxon>
        <taxon>Nitrospirota</taxon>
        <taxon>Nitrospiria</taxon>
        <taxon>Nitrospirales</taxon>
        <taxon>Nitrospiraceae</taxon>
        <taxon>Leptospirillum</taxon>
    </lineage>
</organism>
<proteinExistence type="predicted"/>
<dbReference type="Proteomes" id="UP000006177">
    <property type="component" value="Chromosome"/>
</dbReference>